<keyword evidence="3" id="KW-0378">Hydrolase</keyword>
<dbReference type="InterPro" id="IPR031304">
    <property type="entry name" value="SLT_2"/>
</dbReference>
<dbReference type="InterPro" id="IPR051794">
    <property type="entry name" value="PG_Endopeptidase_C40"/>
</dbReference>
<evidence type="ECO:0000256" key="1">
    <source>
        <dbReference type="ARBA" id="ARBA00007074"/>
    </source>
</evidence>
<reference evidence="6 7" key="1">
    <citation type="submission" date="2021-07" db="EMBL/GenBank/DDBJ databases">
        <title>Actinomadura sp. PM05-2 isolated from lichen.</title>
        <authorList>
            <person name="Somphong A."/>
            <person name="Phongsopitanun W."/>
            <person name="Tanasupawat S."/>
            <person name="Peongsungnone V."/>
        </authorList>
    </citation>
    <scope>NUCLEOTIDE SEQUENCE [LARGE SCALE GENOMIC DNA]</scope>
    <source>
        <strain evidence="6 7">PM05-2</strain>
    </source>
</reference>
<dbReference type="SUPFAM" id="SSF53955">
    <property type="entry name" value="Lysozyme-like"/>
    <property type="match status" value="1"/>
</dbReference>
<dbReference type="CDD" id="cd13399">
    <property type="entry name" value="Slt35-like"/>
    <property type="match status" value="1"/>
</dbReference>
<keyword evidence="2" id="KW-0645">Protease</keyword>
<sequence>MPLVAAAGTGVVLLVALFVGILAALTGTGAGAGGAGGGTCQGTPGAGAAGIPPAYLALYVRAGVRYGIPWNVLAAVGSVESDHGRGRSPGITSGSNYAGASGPMQFLAGTWAAFGVDGDHNGTKNVFDPADAIPGAANYLRHNGAPAKMRAALFAYNHSTAYVNTVLARATTYARGTNSTSACADPAGLAGPVSGRAGTVVRAALRWIGTPYSWGGGGLTGPTRGFGRGAGTVGFDCSGLTRYAWHQAGVNLPRTSQEQWRTLPHVPAAQASPGDLVFFKGSYGTMNAPGHVALVIDGRRMVEAPYTGAAVRISPLKGRSDLVGYARPRTTR</sequence>
<dbReference type="Pfam" id="PF00877">
    <property type="entry name" value="NLPC_P60"/>
    <property type="match status" value="1"/>
</dbReference>
<dbReference type="Proteomes" id="UP000774570">
    <property type="component" value="Unassembled WGS sequence"/>
</dbReference>
<name>A0ABS7G3K1_9ACTN</name>
<dbReference type="Pfam" id="PF13406">
    <property type="entry name" value="SLT_2"/>
    <property type="match status" value="1"/>
</dbReference>
<dbReference type="EMBL" id="JAIBOA010000032">
    <property type="protein sequence ID" value="MBW8487294.1"/>
    <property type="molecule type" value="Genomic_DNA"/>
</dbReference>
<dbReference type="PANTHER" id="PTHR47359:SF3">
    <property type="entry name" value="NLP_P60 DOMAIN-CONTAINING PROTEIN-RELATED"/>
    <property type="match status" value="1"/>
</dbReference>
<evidence type="ECO:0000256" key="2">
    <source>
        <dbReference type="ARBA" id="ARBA00022670"/>
    </source>
</evidence>
<evidence type="ECO:0000256" key="3">
    <source>
        <dbReference type="ARBA" id="ARBA00022801"/>
    </source>
</evidence>
<comment type="similarity">
    <text evidence="1">Belongs to the peptidase C40 family.</text>
</comment>
<dbReference type="Gene3D" id="3.90.1720.10">
    <property type="entry name" value="endopeptidase domain like (from Nostoc punctiforme)"/>
    <property type="match status" value="1"/>
</dbReference>
<keyword evidence="4" id="KW-0788">Thiol protease</keyword>
<dbReference type="InterPro" id="IPR000064">
    <property type="entry name" value="NLP_P60_dom"/>
</dbReference>
<dbReference type="Gene3D" id="1.10.530.10">
    <property type="match status" value="1"/>
</dbReference>
<dbReference type="InterPro" id="IPR023346">
    <property type="entry name" value="Lysozyme-like_dom_sf"/>
</dbReference>
<dbReference type="InterPro" id="IPR038765">
    <property type="entry name" value="Papain-like_cys_pep_sf"/>
</dbReference>
<protein>
    <submittedName>
        <fullName evidence="6">C40 family peptidase</fullName>
    </submittedName>
</protein>
<comment type="caution">
    <text evidence="6">The sequence shown here is derived from an EMBL/GenBank/DDBJ whole genome shotgun (WGS) entry which is preliminary data.</text>
</comment>
<evidence type="ECO:0000313" key="6">
    <source>
        <dbReference type="EMBL" id="MBW8487294.1"/>
    </source>
</evidence>
<proteinExistence type="inferred from homology"/>
<dbReference type="SUPFAM" id="SSF54001">
    <property type="entry name" value="Cysteine proteinases"/>
    <property type="match status" value="1"/>
</dbReference>
<keyword evidence="7" id="KW-1185">Reference proteome</keyword>
<dbReference type="PROSITE" id="PS51935">
    <property type="entry name" value="NLPC_P60"/>
    <property type="match status" value="1"/>
</dbReference>
<dbReference type="PANTHER" id="PTHR47359">
    <property type="entry name" value="PEPTIDOGLYCAN DL-ENDOPEPTIDASE CWLO"/>
    <property type="match status" value="1"/>
</dbReference>
<dbReference type="RefSeq" id="WP_220170528.1">
    <property type="nucleotide sequence ID" value="NZ_JAIBOA010000032.1"/>
</dbReference>
<accession>A0ABS7G3K1</accession>
<evidence type="ECO:0000259" key="5">
    <source>
        <dbReference type="PROSITE" id="PS51935"/>
    </source>
</evidence>
<evidence type="ECO:0000313" key="7">
    <source>
        <dbReference type="Proteomes" id="UP000774570"/>
    </source>
</evidence>
<gene>
    <name evidence="6" type="ORF">K1Y72_33420</name>
</gene>
<evidence type="ECO:0000256" key="4">
    <source>
        <dbReference type="ARBA" id="ARBA00022807"/>
    </source>
</evidence>
<organism evidence="6 7">
    <name type="scientific">Actinomadura parmotrematis</name>
    <dbReference type="NCBI Taxonomy" id="2864039"/>
    <lineage>
        <taxon>Bacteria</taxon>
        <taxon>Bacillati</taxon>
        <taxon>Actinomycetota</taxon>
        <taxon>Actinomycetes</taxon>
        <taxon>Streptosporangiales</taxon>
        <taxon>Thermomonosporaceae</taxon>
        <taxon>Actinomadura</taxon>
    </lineage>
</organism>
<feature type="domain" description="NlpC/P60" evidence="5">
    <location>
        <begin position="194"/>
        <end position="332"/>
    </location>
</feature>